<name>A0A3M8KVY5_9MICO</name>
<keyword evidence="2" id="KW-0812">Transmembrane</keyword>
<feature type="compositionally biased region" description="Polar residues" evidence="1">
    <location>
        <begin position="1"/>
        <end position="11"/>
    </location>
</feature>
<organism evidence="3 4">
    <name type="scientific">Cryobacterium tepidiphilum</name>
    <dbReference type="NCBI Taxonomy" id="2486026"/>
    <lineage>
        <taxon>Bacteria</taxon>
        <taxon>Bacillati</taxon>
        <taxon>Actinomycetota</taxon>
        <taxon>Actinomycetes</taxon>
        <taxon>Micrococcales</taxon>
        <taxon>Microbacteriaceae</taxon>
        <taxon>Cryobacterium</taxon>
    </lineage>
</organism>
<gene>
    <name evidence="3" type="ORF">EEJ31_12460</name>
</gene>
<dbReference type="RefSeq" id="WP_123046617.1">
    <property type="nucleotide sequence ID" value="NZ_RDSR01000024.1"/>
</dbReference>
<keyword evidence="2" id="KW-1133">Transmembrane helix</keyword>
<feature type="compositionally biased region" description="Low complexity" evidence="1">
    <location>
        <begin position="137"/>
        <end position="148"/>
    </location>
</feature>
<dbReference type="OrthoDB" id="5125954at2"/>
<evidence type="ECO:0000256" key="1">
    <source>
        <dbReference type="SAM" id="MobiDB-lite"/>
    </source>
</evidence>
<feature type="compositionally biased region" description="Basic and acidic residues" evidence="1">
    <location>
        <begin position="90"/>
        <end position="111"/>
    </location>
</feature>
<sequence length="327" mass="34222">MTLGNNPQPLTRRQLREQARAEQPTADAEAGKAAAPAKRMVRPTAPKGDKQPAASFTELIEQVEAPASTTPSGFAPRTPESVASAFKRPSGGDRSETPERTLTRRELREMMAAKTAESAADGVGVKPELTPEPTPAPASKTPPAAPAPVSEAPIPALDPVQQVLRPTVAPRPLLADAHDDEPRTAEPFDQLISRGASVSVTTSNTLILPSIPQQPSSGSAMSMTGEVLITGSIDLPRGFGSTGAPADRFDTAEVDRMLDQADESTQTSNVAPVSASRAVSTHTSTRGVMTPPKKHMVSLPMVLAITAGVLLVGVVTLFAAGYLFQIF</sequence>
<accession>A0A3M8KVY5</accession>
<reference evidence="3 4" key="1">
    <citation type="submission" date="2018-11" db="EMBL/GenBank/DDBJ databases">
        <title>Cryobacterium sp. nov., isolated from rhizosphere soil of lettuce.</title>
        <authorList>
            <person name="Wang Y."/>
        </authorList>
    </citation>
    <scope>NUCLEOTIDE SEQUENCE [LARGE SCALE GENOMIC DNA]</scope>
    <source>
        <strain evidence="3 4">NEAU-85</strain>
    </source>
</reference>
<feature type="compositionally biased region" description="Low complexity" evidence="1">
    <location>
        <begin position="21"/>
        <end position="37"/>
    </location>
</feature>
<protein>
    <submittedName>
        <fullName evidence="3">Uncharacterized protein</fullName>
    </submittedName>
</protein>
<keyword evidence="2" id="KW-0472">Membrane</keyword>
<comment type="caution">
    <text evidence="3">The sequence shown here is derived from an EMBL/GenBank/DDBJ whole genome shotgun (WGS) entry which is preliminary data.</text>
</comment>
<evidence type="ECO:0000256" key="2">
    <source>
        <dbReference type="SAM" id="Phobius"/>
    </source>
</evidence>
<feature type="region of interest" description="Disordered" evidence="1">
    <location>
        <begin position="1"/>
        <end position="148"/>
    </location>
</feature>
<evidence type="ECO:0000313" key="3">
    <source>
        <dbReference type="EMBL" id="RNE57225.1"/>
    </source>
</evidence>
<proteinExistence type="predicted"/>
<feature type="region of interest" description="Disordered" evidence="1">
    <location>
        <begin position="263"/>
        <end position="291"/>
    </location>
</feature>
<dbReference type="AlphaFoldDB" id="A0A3M8KVY5"/>
<dbReference type="Proteomes" id="UP000279859">
    <property type="component" value="Unassembled WGS sequence"/>
</dbReference>
<feature type="compositionally biased region" description="Polar residues" evidence="1">
    <location>
        <begin position="263"/>
        <end position="287"/>
    </location>
</feature>
<feature type="transmembrane region" description="Helical" evidence="2">
    <location>
        <begin position="301"/>
        <end position="324"/>
    </location>
</feature>
<evidence type="ECO:0000313" key="4">
    <source>
        <dbReference type="Proteomes" id="UP000279859"/>
    </source>
</evidence>
<dbReference type="EMBL" id="RDSR01000024">
    <property type="protein sequence ID" value="RNE57225.1"/>
    <property type="molecule type" value="Genomic_DNA"/>
</dbReference>
<keyword evidence="4" id="KW-1185">Reference proteome</keyword>